<dbReference type="RefSeq" id="WP_013018855.1">
    <property type="nucleotide sequence ID" value="NC_013947.1"/>
</dbReference>
<dbReference type="PROSITE" id="PS51318">
    <property type="entry name" value="TAT"/>
    <property type="match status" value="1"/>
</dbReference>
<sequence>MRPRLSRRQLLMLSATVAGGTGMAALGVAPAFAADYPEFPYPDTDYQEPTRGQFHFSSQGGWMNDINAPLYYDGTYHLFYQHNPHGLTWDTMHWGHATSPDLVHWTQQPIALEPGIHPGDLWSGAGLVDFDNHTGLQTSNTPPIVVFSGTNGVRLFYSNDRAKTFQTYDNGNPIATPAGTSRDPKVFWHTGTNEFKLVIWTDAGGNGVDIFSSPNLLDWTFKSRFAADWLFECPDLFPLPYNDGYKWVLNDASGDYVVGTFDGTSFNPETTVARMVEGRGAFDGTFYAGLTFAHPPGDRIIQMLWMPGNRGDIWTGCATFPVELALRETSDGPRVTRNPIAAIEGLRFDTHRYGPAVVDPGQAEALLRDVVTQECEIIAEFDADSSTATRFGFRLDVNEDGSGGHEVLYDKTAQTLYGAALPTSEGKVRMRLLVDRNHLEIFGNDGTMSYIDSPSFSTSDQTYRLRLYADGGTVSVASIAVHDIARTWS</sequence>
<name>D3PWR2_STANL</name>
<dbReference type="GO" id="GO:0004575">
    <property type="term" value="F:sucrose alpha-glucosidase activity"/>
    <property type="evidence" value="ECO:0007669"/>
    <property type="project" value="TreeGrafter"/>
</dbReference>
<feature type="domain" description="Glycosyl hydrolase family 32 C-terminal" evidence="7">
    <location>
        <begin position="370"/>
        <end position="483"/>
    </location>
</feature>
<dbReference type="GO" id="GO:0005987">
    <property type="term" value="P:sucrose catabolic process"/>
    <property type="evidence" value="ECO:0007669"/>
    <property type="project" value="TreeGrafter"/>
</dbReference>
<proteinExistence type="inferred from homology"/>
<feature type="domain" description="Glycosyl hydrolase family 32 N-terminal" evidence="6">
    <location>
        <begin position="55"/>
        <end position="328"/>
    </location>
</feature>
<dbReference type="CAZy" id="GH32">
    <property type="family name" value="Glycoside Hydrolase Family 32"/>
</dbReference>
<dbReference type="OrthoDB" id="9776657at2"/>
<evidence type="ECO:0000256" key="3">
    <source>
        <dbReference type="ARBA" id="ARBA00023295"/>
    </source>
</evidence>
<evidence type="ECO:0000313" key="8">
    <source>
        <dbReference type="EMBL" id="ADD43284.1"/>
    </source>
</evidence>
<keyword evidence="9" id="KW-1185">Reference proteome</keyword>
<protein>
    <submittedName>
        <fullName evidence="8">Glycosyl hydrolase family 32 domain protein</fullName>
    </submittedName>
</protein>
<dbReference type="SUPFAM" id="SSF49899">
    <property type="entry name" value="Concanavalin A-like lectins/glucanases"/>
    <property type="match status" value="1"/>
</dbReference>
<dbReference type="PANTHER" id="PTHR42800">
    <property type="entry name" value="EXOINULINASE INUD (AFU_ORTHOLOGUE AFUA_5G00480)"/>
    <property type="match status" value="1"/>
</dbReference>
<dbReference type="KEGG" id="sna:Snas_3624"/>
<dbReference type="Pfam" id="PF08244">
    <property type="entry name" value="Glyco_hydro_32C"/>
    <property type="match status" value="1"/>
</dbReference>
<dbReference type="InterPro" id="IPR023296">
    <property type="entry name" value="Glyco_hydro_beta-prop_sf"/>
</dbReference>
<dbReference type="Pfam" id="PF00251">
    <property type="entry name" value="Glyco_hydro_32N"/>
    <property type="match status" value="1"/>
</dbReference>
<dbReference type="GO" id="GO:0005737">
    <property type="term" value="C:cytoplasm"/>
    <property type="evidence" value="ECO:0007669"/>
    <property type="project" value="TreeGrafter"/>
</dbReference>
<dbReference type="PANTHER" id="PTHR42800:SF1">
    <property type="entry name" value="EXOINULINASE INUD (AFU_ORTHOLOGUE AFUA_5G00480)"/>
    <property type="match status" value="1"/>
</dbReference>
<keyword evidence="5" id="KW-0732">Signal</keyword>
<feature type="chain" id="PRO_5003048655" evidence="5">
    <location>
        <begin position="34"/>
        <end position="489"/>
    </location>
</feature>
<dbReference type="SUPFAM" id="SSF75005">
    <property type="entry name" value="Arabinanase/levansucrase/invertase"/>
    <property type="match status" value="1"/>
</dbReference>
<gene>
    <name evidence="8" type="ordered locus">Snas_3624</name>
</gene>
<dbReference type="InterPro" id="IPR013148">
    <property type="entry name" value="Glyco_hydro_32_N"/>
</dbReference>
<accession>D3PWR2</accession>
<evidence type="ECO:0000256" key="2">
    <source>
        <dbReference type="ARBA" id="ARBA00022801"/>
    </source>
</evidence>
<dbReference type="InterPro" id="IPR013189">
    <property type="entry name" value="Glyco_hydro_32_C"/>
</dbReference>
<organism evidence="8 9">
    <name type="scientific">Stackebrandtia nassauensis (strain DSM 44728 / CIP 108903 / NRRL B-16338 / NBRC 102104 / LLR-40K-21)</name>
    <dbReference type="NCBI Taxonomy" id="446470"/>
    <lineage>
        <taxon>Bacteria</taxon>
        <taxon>Bacillati</taxon>
        <taxon>Actinomycetota</taxon>
        <taxon>Actinomycetes</taxon>
        <taxon>Glycomycetales</taxon>
        <taxon>Glycomycetaceae</taxon>
        <taxon>Stackebrandtia</taxon>
    </lineage>
</organism>
<keyword evidence="3 4" id="KW-0326">Glycosidase</keyword>
<evidence type="ECO:0000313" key="9">
    <source>
        <dbReference type="Proteomes" id="UP000000844"/>
    </source>
</evidence>
<dbReference type="SMART" id="SM00640">
    <property type="entry name" value="Glyco_32"/>
    <property type="match status" value="1"/>
</dbReference>
<evidence type="ECO:0000256" key="1">
    <source>
        <dbReference type="ARBA" id="ARBA00009902"/>
    </source>
</evidence>
<dbReference type="InterPro" id="IPR013320">
    <property type="entry name" value="ConA-like_dom_sf"/>
</dbReference>
<dbReference type="EMBL" id="CP001778">
    <property type="protein sequence ID" value="ADD43284.1"/>
    <property type="molecule type" value="Genomic_DNA"/>
</dbReference>
<feature type="signal peptide" evidence="5">
    <location>
        <begin position="1"/>
        <end position="33"/>
    </location>
</feature>
<dbReference type="Gene3D" id="2.115.10.20">
    <property type="entry name" value="Glycosyl hydrolase domain, family 43"/>
    <property type="match status" value="1"/>
</dbReference>
<dbReference type="InterPro" id="IPR006311">
    <property type="entry name" value="TAT_signal"/>
</dbReference>
<evidence type="ECO:0000256" key="4">
    <source>
        <dbReference type="RuleBase" id="RU362110"/>
    </source>
</evidence>
<dbReference type="CDD" id="cd18622">
    <property type="entry name" value="GH32_Inu-like"/>
    <property type="match status" value="1"/>
</dbReference>
<evidence type="ECO:0000259" key="7">
    <source>
        <dbReference type="Pfam" id="PF08244"/>
    </source>
</evidence>
<dbReference type="STRING" id="446470.Snas_3624"/>
<reference evidence="8 9" key="1">
    <citation type="journal article" date="2009" name="Stand. Genomic Sci.">
        <title>Complete genome sequence of Stackebrandtia nassauensis type strain (LLR-40K-21).</title>
        <authorList>
            <person name="Munk C."/>
            <person name="Lapidus A."/>
            <person name="Copeland A."/>
            <person name="Jando M."/>
            <person name="Mayilraj S."/>
            <person name="Glavina Del Rio T."/>
            <person name="Nolan M."/>
            <person name="Chen F."/>
            <person name="Lucas S."/>
            <person name="Tice H."/>
            <person name="Cheng J.F."/>
            <person name="Han C."/>
            <person name="Detter J.C."/>
            <person name="Bruce D."/>
            <person name="Goodwin L."/>
            <person name="Chain P."/>
            <person name="Pitluck S."/>
            <person name="Goker M."/>
            <person name="Ovchinikova G."/>
            <person name="Pati A."/>
            <person name="Ivanova N."/>
            <person name="Mavromatis K."/>
            <person name="Chen A."/>
            <person name="Palaniappan K."/>
            <person name="Land M."/>
            <person name="Hauser L."/>
            <person name="Chang Y.J."/>
            <person name="Jeffries C.D."/>
            <person name="Bristow J."/>
            <person name="Eisen J.A."/>
            <person name="Markowitz V."/>
            <person name="Hugenholtz P."/>
            <person name="Kyrpides N.C."/>
            <person name="Klenk H.P."/>
        </authorList>
    </citation>
    <scope>NUCLEOTIDE SEQUENCE [LARGE SCALE GENOMIC DNA]</scope>
    <source>
        <strain evidence="9">DSM 44728 / CIP 108903 / NRRL B-16338 / NBRC 102104 / LLR-40K-21</strain>
    </source>
</reference>
<dbReference type="eggNOG" id="COG1621">
    <property type="taxonomic scope" value="Bacteria"/>
</dbReference>
<dbReference type="InterPro" id="IPR001362">
    <property type="entry name" value="Glyco_hydro_32"/>
</dbReference>
<evidence type="ECO:0000259" key="6">
    <source>
        <dbReference type="Pfam" id="PF00251"/>
    </source>
</evidence>
<dbReference type="AlphaFoldDB" id="D3PWR2"/>
<evidence type="ECO:0000256" key="5">
    <source>
        <dbReference type="SAM" id="SignalP"/>
    </source>
</evidence>
<keyword evidence="2 4" id="KW-0378">Hydrolase</keyword>
<dbReference type="Proteomes" id="UP000000844">
    <property type="component" value="Chromosome"/>
</dbReference>
<dbReference type="Gene3D" id="2.60.120.560">
    <property type="entry name" value="Exo-inulinase, domain 1"/>
    <property type="match status" value="1"/>
</dbReference>
<dbReference type="HOGENOM" id="CLU_001528_3_1_11"/>
<comment type="similarity">
    <text evidence="1 4">Belongs to the glycosyl hydrolase 32 family.</text>
</comment>